<dbReference type="SUPFAM" id="SSF48264">
    <property type="entry name" value="Cytochrome P450"/>
    <property type="match status" value="1"/>
</dbReference>
<keyword evidence="4" id="KW-0560">Oxidoreductase</keyword>
<dbReference type="OrthoDB" id="3945418at2759"/>
<dbReference type="Gene3D" id="1.10.630.10">
    <property type="entry name" value="Cytochrome P450"/>
    <property type="match status" value="1"/>
</dbReference>
<dbReference type="PANTHER" id="PTHR24305">
    <property type="entry name" value="CYTOCHROME P450"/>
    <property type="match status" value="1"/>
</dbReference>
<comment type="similarity">
    <text evidence="2">Belongs to the cytochrome P450 family.</text>
</comment>
<evidence type="ECO:0000256" key="6">
    <source>
        <dbReference type="ARBA" id="ARBA00023033"/>
    </source>
</evidence>
<evidence type="ECO:0000313" key="8">
    <source>
        <dbReference type="Proteomes" id="UP000799302"/>
    </source>
</evidence>
<name>A0A6A6U1B1_9PEZI</name>
<dbReference type="AlphaFoldDB" id="A0A6A6U1B1"/>
<evidence type="ECO:0000313" key="7">
    <source>
        <dbReference type="EMBL" id="KAF2666069.1"/>
    </source>
</evidence>
<dbReference type="InterPro" id="IPR001128">
    <property type="entry name" value="Cyt_P450"/>
</dbReference>
<dbReference type="Pfam" id="PF00067">
    <property type="entry name" value="p450"/>
    <property type="match status" value="1"/>
</dbReference>
<keyword evidence="5" id="KW-0408">Iron</keyword>
<evidence type="ECO:0000256" key="5">
    <source>
        <dbReference type="ARBA" id="ARBA00023004"/>
    </source>
</evidence>
<dbReference type="GO" id="GO:0020037">
    <property type="term" value="F:heme binding"/>
    <property type="evidence" value="ECO:0007669"/>
    <property type="project" value="InterPro"/>
</dbReference>
<accession>A0A6A6U1B1</accession>
<keyword evidence="3" id="KW-0479">Metal-binding</keyword>
<gene>
    <name evidence="7" type="ORF">BT63DRAFT_427868</name>
</gene>
<sequence length="346" mass="40264">MQKCIESDQPIPIFFAFRCVTVDIIFEYMFGRNPYLIDREDWGQGFYDFWRSLWEISPWLRQFPSMLKVLQSIPRWVLAVTSPKALQVMDMETQAINWTKEILSADPKEMETREHKTVIWELAHTSSLPPKEREPRRLAIDCNSTVAAGFETTGSALSHLIFGVLNNERIHQKLLDELQFEILDPEKIPSYQELQELPYFHAVIREGIRHSIGAMGRQSRVNPKAAMSYKGWIIPAGFAFGMSAYYILMDPEIYSKPHDFNPERWLAPDAHEKLHPYFYPFGKGTRSYVGQNLALAELHIAFATIMRRFPSLKLYNTTKDDVEIRHDFFAGMWKYEKGDMGLQVKG</sequence>
<evidence type="ECO:0000256" key="3">
    <source>
        <dbReference type="ARBA" id="ARBA00022723"/>
    </source>
</evidence>
<keyword evidence="6" id="KW-0503">Monooxygenase</keyword>
<evidence type="ECO:0000256" key="2">
    <source>
        <dbReference type="ARBA" id="ARBA00010617"/>
    </source>
</evidence>
<dbReference type="EMBL" id="MU004239">
    <property type="protein sequence ID" value="KAF2666069.1"/>
    <property type="molecule type" value="Genomic_DNA"/>
</dbReference>
<evidence type="ECO:0000256" key="1">
    <source>
        <dbReference type="ARBA" id="ARBA00001971"/>
    </source>
</evidence>
<comment type="cofactor">
    <cofactor evidence="1">
        <name>heme</name>
        <dbReference type="ChEBI" id="CHEBI:30413"/>
    </cofactor>
</comment>
<dbReference type="InterPro" id="IPR002401">
    <property type="entry name" value="Cyt_P450_E_grp-I"/>
</dbReference>
<dbReference type="GO" id="GO:0016705">
    <property type="term" value="F:oxidoreductase activity, acting on paired donors, with incorporation or reduction of molecular oxygen"/>
    <property type="evidence" value="ECO:0007669"/>
    <property type="project" value="InterPro"/>
</dbReference>
<proteinExistence type="inferred from homology"/>
<evidence type="ECO:0000256" key="4">
    <source>
        <dbReference type="ARBA" id="ARBA00023002"/>
    </source>
</evidence>
<dbReference type="PANTHER" id="PTHR24305:SF157">
    <property type="entry name" value="N-ACETYLTRYPTOPHAN 6-HYDROXYLASE IVOC-RELATED"/>
    <property type="match status" value="1"/>
</dbReference>
<keyword evidence="8" id="KW-1185">Reference proteome</keyword>
<organism evidence="7 8">
    <name type="scientific">Microthyrium microscopicum</name>
    <dbReference type="NCBI Taxonomy" id="703497"/>
    <lineage>
        <taxon>Eukaryota</taxon>
        <taxon>Fungi</taxon>
        <taxon>Dikarya</taxon>
        <taxon>Ascomycota</taxon>
        <taxon>Pezizomycotina</taxon>
        <taxon>Dothideomycetes</taxon>
        <taxon>Dothideomycetes incertae sedis</taxon>
        <taxon>Microthyriales</taxon>
        <taxon>Microthyriaceae</taxon>
        <taxon>Microthyrium</taxon>
    </lineage>
</organism>
<dbReference type="InterPro" id="IPR036396">
    <property type="entry name" value="Cyt_P450_sf"/>
</dbReference>
<dbReference type="GO" id="GO:0005506">
    <property type="term" value="F:iron ion binding"/>
    <property type="evidence" value="ECO:0007669"/>
    <property type="project" value="InterPro"/>
</dbReference>
<dbReference type="CDD" id="cd11062">
    <property type="entry name" value="CYP58-like"/>
    <property type="match status" value="1"/>
</dbReference>
<dbReference type="InterPro" id="IPR050121">
    <property type="entry name" value="Cytochrome_P450_monoxygenase"/>
</dbReference>
<dbReference type="PRINTS" id="PR00463">
    <property type="entry name" value="EP450I"/>
</dbReference>
<reference evidence="7" key="1">
    <citation type="journal article" date="2020" name="Stud. Mycol.">
        <title>101 Dothideomycetes genomes: a test case for predicting lifestyles and emergence of pathogens.</title>
        <authorList>
            <person name="Haridas S."/>
            <person name="Albert R."/>
            <person name="Binder M."/>
            <person name="Bloem J."/>
            <person name="Labutti K."/>
            <person name="Salamov A."/>
            <person name="Andreopoulos B."/>
            <person name="Baker S."/>
            <person name="Barry K."/>
            <person name="Bills G."/>
            <person name="Bluhm B."/>
            <person name="Cannon C."/>
            <person name="Castanera R."/>
            <person name="Culley D."/>
            <person name="Daum C."/>
            <person name="Ezra D."/>
            <person name="Gonzalez J."/>
            <person name="Henrissat B."/>
            <person name="Kuo A."/>
            <person name="Liang C."/>
            <person name="Lipzen A."/>
            <person name="Lutzoni F."/>
            <person name="Magnuson J."/>
            <person name="Mondo S."/>
            <person name="Nolan M."/>
            <person name="Ohm R."/>
            <person name="Pangilinan J."/>
            <person name="Park H.-J."/>
            <person name="Ramirez L."/>
            <person name="Alfaro M."/>
            <person name="Sun H."/>
            <person name="Tritt A."/>
            <person name="Yoshinaga Y."/>
            <person name="Zwiers L.-H."/>
            <person name="Turgeon B."/>
            <person name="Goodwin S."/>
            <person name="Spatafora J."/>
            <person name="Crous P."/>
            <person name="Grigoriev I."/>
        </authorList>
    </citation>
    <scope>NUCLEOTIDE SEQUENCE</scope>
    <source>
        <strain evidence="7">CBS 115976</strain>
    </source>
</reference>
<dbReference type="Proteomes" id="UP000799302">
    <property type="component" value="Unassembled WGS sequence"/>
</dbReference>
<protein>
    <submittedName>
        <fullName evidence="7">Putative cytochrome P450</fullName>
    </submittedName>
</protein>
<dbReference type="GO" id="GO:0004497">
    <property type="term" value="F:monooxygenase activity"/>
    <property type="evidence" value="ECO:0007669"/>
    <property type="project" value="UniProtKB-KW"/>
</dbReference>